<sequence>MFNDEYLTTLTLKLRPLLPRWGLSEGAEIGLLTVSENATFLVSDKAMQRKIVLRVHRPNYSSAVEIHSELMWLNALHARGGINIAVPLVLDDGSCIASLIDGETVTHVVGFTFVAGSEPDTGSHLTGWYHALGRVAGELHSHSEGWVKPEGFHRKVWNSETIIGRHAWWGDWRKMTQLSADDITLLEAVEATVVARLEAYGQDADRYGLVHCDMRLANLLVNENSLTVIDFDDCGICWFGWDFATAVSFIEDDPALADYRAAWLAGYRSVRPFSQQDEVMLPVLVMLRRLQLTAWLASHSETATARRYSPQWGAITVRLAQAFLHQASPLSVTVNCKEPADEQ</sequence>
<organism evidence="2 3">
    <name type="scientific">Klebsiella quasipneumoniae</name>
    <dbReference type="NCBI Taxonomy" id="1463165"/>
    <lineage>
        <taxon>Bacteria</taxon>
        <taxon>Pseudomonadati</taxon>
        <taxon>Pseudomonadota</taxon>
        <taxon>Gammaproteobacteria</taxon>
        <taxon>Enterobacterales</taxon>
        <taxon>Enterobacteriaceae</taxon>
        <taxon>Klebsiella/Raoultella group</taxon>
        <taxon>Klebsiella</taxon>
        <taxon>Klebsiella pneumoniae complex</taxon>
    </lineage>
</organism>
<dbReference type="STRING" id="1463164.KQS06HV_90959"/>
<protein>
    <submittedName>
        <fullName evidence="2">Phosphotransferase</fullName>
    </submittedName>
</protein>
<accession>A0A2A5MQK0</accession>
<dbReference type="KEGG" id="kqu:AVR78_19245"/>
<dbReference type="AlphaFoldDB" id="A0A2A5MQK0"/>
<evidence type="ECO:0000313" key="3">
    <source>
        <dbReference type="Proteomes" id="UP000217648"/>
    </source>
</evidence>
<evidence type="ECO:0000313" key="2">
    <source>
        <dbReference type="EMBL" id="PCM63230.1"/>
    </source>
</evidence>
<dbReference type="GO" id="GO:0009088">
    <property type="term" value="P:threonine biosynthetic process"/>
    <property type="evidence" value="ECO:0007669"/>
    <property type="project" value="TreeGrafter"/>
</dbReference>
<dbReference type="InterPro" id="IPR002575">
    <property type="entry name" value="Aminoglycoside_PTrfase"/>
</dbReference>
<dbReference type="RefSeq" id="WP_004202944.1">
    <property type="nucleotide sequence ID" value="NZ_JBOZZB010000002.1"/>
</dbReference>
<dbReference type="Pfam" id="PF01636">
    <property type="entry name" value="APH"/>
    <property type="match status" value="1"/>
</dbReference>
<dbReference type="PANTHER" id="PTHR21064:SF6">
    <property type="entry name" value="AMINOGLYCOSIDE PHOSPHOTRANSFERASE DOMAIN-CONTAINING PROTEIN"/>
    <property type="match status" value="1"/>
</dbReference>
<evidence type="ECO:0000256" key="1">
    <source>
        <dbReference type="ARBA" id="ARBA00038240"/>
    </source>
</evidence>
<proteinExistence type="inferred from homology"/>
<dbReference type="GO" id="GO:0004413">
    <property type="term" value="F:homoserine kinase activity"/>
    <property type="evidence" value="ECO:0007669"/>
    <property type="project" value="TreeGrafter"/>
</dbReference>
<reference evidence="2 3" key="1">
    <citation type="submission" date="2017-09" db="EMBL/GenBank/DDBJ databases">
        <title>Mdr eskape-Ghana.</title>
        <authorList>
            <person name="Agyepong N."/>
            <person name="Janice J."/>
            <person name="Samuelsen O."/>
            <person name="Owusu-Ofori A."/>
            <person name="Sundsfjord A."/>
            <person name="Essack S."/>
            <person name="Pedersen T."/>
        </authorList>
    </citation>
    <scope>NUCLEOTIDE SEQUENCE [LARGE SCALE GENOMIC DNA]</scope>
    <source>
        <strain evidence="2 3">46</strain>
    </source>
</reference>
<dbReference type="EMBL" id="NXHG01000001">
    <property type="protein sequence ID" value="PCM63230.1"/>
    <property type="molecule type" value="Genomic_DNA"/>
</dbReference>
<dbReference type="InterPro" id="IPR011009">
    <property type="entry name" value="Kinase-like_dom_sf"/>
</dbReference>
<comment type="caution">
    <text evidence="2">The sequence shown here is derived from an EMBL/GenBank/DDBJ whole genome shotgun (WGS) entry which is preliminary data.</text>
</comment>
<comment type="similarity">
    <text evidence="1">Belongs to the pseudomonas-type ThrB family.</text>
</comment>
<dbReference type="Proteomes" id="UP000217648">
    <property type="component" value="Unassembled WGS sequence"/>
</dbReference>
<dbReference type="SUPFAM" id="SSF56112">
    <property type="entry name" value="Protein kinase-like (PK-like)"/>
    <property type="match status" value="1"/>
</dbReference>
<dbReference type="InterPro" id="IPR050249">
    <property type="entry name" value="Pseudomonas-type_ThrB"/>
</dbReference>
<dbReference type="Gene3D" id="3.90.1200.10">
    <property type="match status" value="1"/>
</dbReference>
<keyword evidence="2" id="KW-0808">Transferase</keyword>
<name>A0A2A5MQK0_9ENTR</name>
<gene>
    <name evidence="2" type="ORF">CP911_01320</name>
</gene>
<dbReference type="PANTHER" id="PTHR21064">
    <property type="entry name" value="AMINOGLYCOSIDE PHOSPHOTRANSFERASE DOMAIN-CONTAINING PROTEIN-RELATED"/>
    <property type="match status" value="1"/>
</dbReference>